<gene>
    <name evidence="3" type="ORF">EJ08DRAFT_45885</name>
</gene>
<feature type="signal peptide" evidence="2">
    <location>
        <begin position="1"/>
        <end position="19"/>
    </location>
</feature>
<protein>
    <submittedName>
        <fullName evidence="3">Uncharacterized protein</fullName>
    </submittedName>
</protein>
<dbReference type="EMBL" id="MU007121">
    <property type="protein sequence ID" value="KAF2419009.1"/>
    <property type="molecule type" value="Genomic_DNA"/>
</dbReference>
<organism evidence="3 4">
    <name type="scientific">Tothia fuscella</name>
    <dbReference type="NCBI Taxonomy" id="1048955"/>
    <lineage>
        <taxon>Eukaryota</taxon>
        <taxon>Fungi</taxon>
        <taxon>Dikarya</taxon>
        <taxon>Ascomycota</taxon>
        <taxon>Pezizomycotina</taxon>
        <taxon>Dothideomycetes</taxon>
        <taxon>Pleosporomycetidae</taxon>
        <taxon>Venturiales</taxon>
        <taxon>Cylindrosympodiaceae</taxon>
        <taxon>Tothia</taxon>
    </lineage>
</organism>
<comment type="caution">
    <text evidence="3">The sequence shown here is derived from an EMBL/GenBank/DDBJ whole genome shotgun (WGS) entry which is preliminary data.</text>
</comment>
<keyword evidence="2" id="KW-0732">Signal</keyword>
<feature type="region of interest" description="Disordered" evidence="1">
    <location>
        <begin position="262"/>
        <end position="286"/>
    </location>
</feature>
<evidence type="ECO:0000256" key="2">
    <source>
        <dbReference type="SAM" id="SignalP"/>
    </source>
</evidence>
<reference evidence="3" key="1">
    <citation type="journal article" date="2020" name="Stud. Mycol.">
        <title>101 Dothideomycetes genomes: a test case for predicting lifestyles and emergence of pathogens.</title>
        <authorList>
            <person name="Haridas S."/>
            <person name="Albert R."/>
            <person name="Binder M."/>
            <person name="Bloem J."/>
            <person name="Labutti K."/>
            <person name="Salamov A."/>
            <person name="Andreopoulos B."/>
            <person name="Baker S."/>
            <person name="Barry K."/>
            <person name="Bills G."/>
            <person name="Bluhm B."/>
            <person name="Cannon C."/>
            <person name="Castanera R."/>
            <person name="Culley D."/>
            <person name="Daum C."/>
            <person name="Ezra D."/>
            <person name="Gonzalez J."/>
            <person name="Henrissat B."/>
            <person name="Kuo A."/>
            <person name="Liang C."/>
            <person name="Lipzen A."/>
            <person name="Lutzoni F."/>
            <person name="Magnuson J."/>
            <person name="Mondo S."/>
            <person name="Nolan M."/>
            <person name="Ohm R."/>
            <person name="Pangilinan J."/>
            <person name="Park H.-J."/>
            <person name="Ramirez L."/>
            <person name="Alfaro M."/>
            <person name="Sun H."/>
            <person name="Tritt A."/>
            <person name="Yoshinaga Y."/>
            <person name="Zwiers L.-H."/>
            <person name="Turgeon B."/>
            <person name="Goodwin S."/>
            <person name="Spatafora J."/>
            <person name="Crous P."/>
            <person name="Grigoriev I."/>
        </authorList>
    </citation>
    <scope>NUCLEOTIDE SEQUENCE</scope>
    <source>
        <strain evidence="3">CBS 130266</strain>
    </source>
</reference>
<name>A0A9P4NFJ4_9PEZI</name>
<sequence length="301" mass="31122">MPFKQSVIPLLSLLRLATAYTCGANTPAATCASLASVFSARLANSTIYYYTVTTTLTQAKPTSQASSLPTITSVVFQTPSAVVPQPQPAAYWTTCIDSKPLNCRNAICTAIPDGRQCSPWVEGDGPPRDLCVDGDAVRCEGSECALFEDADDICAPWDAAQPRGGAPVTVTVTAQPLAASGRPSPWLAPGAGLISPQPQKPPRPASASIPALPTSTPGPDRWSPRPAQIIPALIPGWSTYTSESRPFTQASAQPFVQPKGSGFASGISSPSPNVPESAMGRVGGPPSWNATTFTTVGVVGG</sequence>
<evidence type="ECO:0000256" key="1">
    <source>
        <dbReference type="SAM" id="MobiDB-lite"/>
    </source>
</evidence>
<evidence type="ECO:0000313" key="4">
    <source>
        <dbReference type="Proteomes" id="UP000800235"/>
    </source>
</evidence>
<dbReference type="AlphaFoldDB" id="A0A9P4NFJ4"/>
<evidence type="ECO:0000313" key="3">
    <source>
        <dbReference type="EMBL" id="KAF2419009.1"/>
    </source>
</evidence>
<dbReference type="Proteomes" id="UP000800235">
    <property type="component" value="Unassembled WGS sequence"/>
</dbReference>
<keyword evidence="4" id="KW-1185">Reference proteome</keyword>
<feature type="region of interest" description="Disordered" evidence="1">
    <location>
        <begin position="180"/>
        <end position="223"/>
    </location>
</feature>
<feature type="chain" id="PRO_5040108156" evidence="2">
    <location>
        <begin position="20"/>
        <end position="301"/>
    </location>
</feature>
<accession>A0A9P4NFJ4</accession>
<proteinExistence type="predicted"/>